<evidence type="ECO:0000256" key="1">
    <source>
        <dbReference type="SAM" id="MobiDB-lite"/>
    </source>
</evidence>
<feature type="region of interest" description="Disordered" evidence="1">
    <location>
        <begin position="1"/>
        <end position="35"/>
    </location>
</feature>
<reference evidence="2 3" key="1">
    <citation type="journal article" name="Sci. Rep.">
        <title>Genome-scale phylogenetic analyses confirm Olpidium as the closest living zoosporic fungus to the non-flagellated, terrestrial fungi.</title>
        <authorList>
            <person name="Chang Y."/>
            <person name="Rochon D."/>
            <person name="Sekimoto S."/>
            <person name="Wang Y."/>
            <person name="Chovatia M."/>
            <person name="Sandor L."/>
            <person name="Salamov A."/>
            <person name="Grigoriev I.V."/>
            <person name="Stajich J.E."/>
            <person name="Spatafora J.W."/>
        </authorList>
    </citation>
    <scope>NUCLEOTIDE SEQUENCE [LARGE SCALE GENOMIC DNA]</scope>
    <source>
        <strain evidence="2">S191</strain>
    </source>
</reference>
<evidence type="ECO:0000313" key="3">
    <source>
        <dbReference type="Proteomes" id="UP000673691"/>
    </source>
</evidence>
<dbReference type="Proteomes" id="UP000673691">
    <property type="component" value="Unassembled WGS sequence"/>
</dbReference>
<name>A0A8H8DM47_9FUNG</name>
<evidence type="ECO:0000313" key="2">
    <source>
        <dbReference type="EMBL" id="KAG5463385.1"/>
    </source>
</evidence>
<feature type="region of interest" description="Disordered" evidence="1">
    <location>
        <begin position="77"/>
        <end position="177"/>
    </location>
</feature>
<dbReference type="EMBL" id="JAEFCI010000683">
    <property type="protein sequence ID" value="KAG5463385.1"/>
    <property type="molecule type" value="Genomic_DNA"/>
</dbReference>
<proteinExistence type="predicted"/>
<organism evidence="2 3">
    <name type="scientific">Olpidium bornovanus</name>
    <dbReference type="NCBI Taxonomy" id="278681"/>
    <lineage>
        <taxon>Eukaryota</taxon>
        <taxon>Fungi</taxon>
        <taxon>Fungi incertae sedis</taxon>
        <taxon>Olpidiomycota</taxon>
        <taxon>Olpidiomycotina</taxon>
        <taxon>Olpidiomycetes</taxon>
        <taxon>Olpidiales</taxon>
        <taxon>Olpidiaceae</taxon>
        <taxon>Olpidium</taxon>
    </lineage>
</organism>
<comment type="caution">
    <text evidence="2">The sequence shown here is derived from an EMBL/GenBank/DDBJ whole genome shotgun (WGS) entry which is preliminary data.</text>
</comment>
<feature type="non-terminal residue" evidence="2">
    <location>
        <position position="242"/>
    </location>
</feature>
<sequence length="242" mass="26504">MGKRRSREHRGGGAAPEARAARKAAEPSSAAGPDFFTRGANSVKAIGGWDDIEHNSEDECGFALFVVARAVVRVPAAQRAKEAPLSSPSVGVATQPGYAVHEQRGKVLLSDVNQGRAEDDEDDEEEVFNLGSESEEEEDDETADDEEDEQEWLASEDDNRKNDDEGPQPSFSRIQFDSTGWGRNKRAYYDADEVDSDLDEAKEEEVEAIRLQKKHVARLREDDFLDDAADSLGAMDASNGGE</sequence>
<keyword evidence="3" id="KW-1185">Reference proteome</keyword>
<protein>
    <submittedName>
        <fullName evidence="2">Uncharacterized protein</fullName>
    </submittedName>
</protein>
<dbReference type="AlphaFoldDB" id="A0A8H8DM47"/>
<feature type="compositionally biased region" description="Acidic residues" evidence="1">
    <location>
        <begin position="118"/>
        <end position="156"/>
    </location>
</feature>
<gene>
    <name evidence="2" type="ORF">BJ554DRAFT_8005</name>
</gene>
<accession>A0A8H8DM47</accession>
<dbReference type="OrthoDB" id="1924577at2759"/>